<dbReference type="Pfam" id="PF10670">
    <property type="entry name" value="DUF4198"/>
    <property type="match status" value="1"/>
</dbReference>
<evidence type="ECO:0000313" key="2">
    <source>
        <dbReference type="EMBL" id="MFD0913746.1"/>
    </source>
</evidence>
<comment type="caution">
    <text evidence="2">The sequence shown here is derived from an EMBL/GenBank/DDBJ whole genome shotgun (WGS) entry which is preliminary data.</text>
</comment>
<accession>A0ABW3F5M1</accession>
<proteinExistence type="predicted"/>
<dbReference type="InterPro" id="IPR019613">
    <property type="entry name" value="DUF4198"/>
</dbReference>
<dbReference type="EMBL" id="JBHTKB010000001">
    <property type="protein sequence ID" value="MFD0913746.1"/>
    <property type="molecule type" value="Genomic_DNA"/>
</dbReference>
<evidence type="ECO:0000313" key="3">
    <source>
        <dbReference type="Proteomes" id="UP001597128"/>
    </source>
</evidence>
<dbReference type="RefSeq" id="WP_379057115.1">
    <property type="nucleotide sequence ID" value="NZ_JBHTKB010000001.1"/>
</dbReference>
<reference evidence="3" key="1">
    <citation type="journal article" date="2019" name="Int. J. Syst. Evol. Microbiol.">
        <title>The Global Catalogue of Microorganisms (GCM) 10K type strain sequencing project: providing services to taxonomists for standard genome sequencing and annotation.</title>
        <authorList>
            <consortium name="The Broad Institute Genomics Platform"/>
            <consortium name="The Broad Institute Genome Sequencing Center for Infectious Disease"/>
            <person name="Wu L."/>
            <person name="Ma J."/>
        </authorList>
    </citation>
    <scope>NUCLEOTIDE SEQUENCE [LARGE SCALE GENOMIC DNA]</scope>
    <source>
        <strain evidence="3">CCUG 58412</strain>
    </source>
</reference>
<feature type="chain" id="PRO_5046204053" evidence="1">
    <location>
        <begin position="23"/>
        <end position="274"/>
    </location>
</feature>
<gene>
    <name evidence="2" type="ORF">ACFQ1Z_09340</name>
</gene>
<protein>
    <submittedName>
        <fullName evidence="2">DUF4198 domain-containing protein</fullName>
    </submittedName>
</protein>
<evidence type="ECO:0000256" key="1">
    <source>
        <dbReference type="SAM" id="SignalP"/>
    </source>
</evidence>
<organism evidence="2 3">
    <name type="scientific">Methylophilus luteus</name>
    <dbReference type="NCBI Taxonomy" id="640108"/>
    <lineage>
        <taxon>Bacteria</taxon>
        <taxon>Pseudomonadati</taxon>
        <taxon>Pseudomonadota</taxon>
        <taxon>Betaproteobacteria</taxon>
        <taxon>Nitrosomonadales</taxon>
        <taxon>Methylophilaceae</taxon>
        <taxon>Methylophilus</taxon>
    </lineage>
</organism>
<dbReference type="Proteomes" id="UP001597128">
    <property type="component" value="Unassembled WGS sequence"/>
</dbReference>
<feature type="signal peptide" evidence="1">
    <location>
        <begin position="1"/>
        <end position="22"/>
    </location>
</feature>
<keyword evidence="3" id="KW-1185">Reference proteome</keyword>
<sequence length="274" mass="30646">MNKLSLIATALLTLAASLAAQAHVPFLKPNQFNVTHHRLTIESAFTEFPFQADFAMDSPNFSITDPNGVSTAIKPIAKTKAAVYLEPELKDEGTYRISTGQRVGPIYKAVETADKKLYFAADMKRVTGKPTTMNYYSYADTYIFKGQQKYVARPFNKGLEIIPLSSPNALQPGTEGTFRVLENGKPVANARIIVVTDNEHFIKHRVEDLYDLDNVRESNIHANQQGEFSFKPRKAGLNYLFVTVHHQLNENLWESQNASLTLEVNLPAETAKKP</sequence>
<name>A0ABW3F5M1_9PROT</name>
<keyword evidence="1" id="KW-0732">Signal</keyword>